<evidence type="ECO:0008006" key="3">
    <source>
        <dbReference type="Google" id="ProtNLM"/>
    </source>
</evidence>
<gene>
    <name evidence="1" type="ORF">WHI96_11210</name>
</gene>
<evidence type="ECO:0000313" key="1">
    <source>
        <dbReference type="EMBL" id="MEQ3539392.1"/>
    </source>
</evidence>
<dbReference type="Proteomes" id="UP001464923">
    <property type="component" value="Unassembled WGS sequence"/>
</dbReference>
<sequence length="53" mass="6152">MQHQVSCECGYQVRDTDEDALIRTVDQHVHDNHPELVGQISHDMIRGWIELVP</sequence>
<accession>A0ABV1JTX1</accession>
<protein>
    <recommendedName>
        <fullName evidence="3">DUF1059 domain-containing protein</fullName>
    </recommendedName>
</protein>
<proteinExistence type="predicted"/>
<evidence type="ECO:0000313" key="2">
    <source>
        <dbReference type="Proteomes" id="UP001464923"/>
    </source>
</evidence>
<dbReference type="RefSeq" id="WP_345652983.1">
    <property type="nucleotide sequence ID" value="NZ_BAABLY010000083.1"/>
</dbReference>
<organism evidence="1 2">
    <name type="scientific">Pseudonocardia tropica</name>
    <dbReference type="NCBI Taxonomy" id="681289"/>
    <lineage>
        <taxon>Bacteria</taxon>
        <taxon>Bacillati</taxon>
        <taxon>Actinomycetota</taxon>
        <taxon>Actinomycetes</taxon>
        <taxon>Pseudonocardiales</taxon>
        <taxon>Pseudonocardiaceae</taxon>
        <taxon>Pseudonocardia</taxon>
    </lineage>
</organism>
<keyword evidence="2" id="KW-1185">Reference proteome</keyword>
<comment type="caution">
    <text evidence="1">The sequence shown here is derived from an EMBL/GenBank/DDBJ whole genome shotgun (WGS) entry which is preliminary data.</text>
</comment>
<dbReference type="EMBL" id="JBEDNP010000005">
    <property type="protein sequence ID" value="MEQ3539392.1"/>
    <property type="molecule type" value="Genomic_DNA"/>
</dbReference>
<reference evidence="1 2" key="1">
    <citation type="submission" date="2024-03" db="EMBL/GenBank/DDBJ databases">
        <title>Draft genome sequence of Pseudonocardia tropica JCM 19149.</title>
        <authorList>
            <person name="Butdee W."/>
            <person name="Duangmal K."/>
        </authorList>
    </citation>
    <scope>NUCLEOTIDE SEQUENCE [LARGE SCALE GENOMIC DNA]</scope>
    <source>
        <strain evidence="1 2">JCM 19149</strain>
    </source>
</reference>
<name>A0ABV1JTX1_9PSEU</name>